<protein>
    <submittedName>
        <fullName evidence="2">Uncharacterized protein LOC142162715</fullName>
    </submittedName>
</protein>
<name>A0AC58RRQ6_TOBAC</name>
<reference evidence="1" key="1">
    <citation type="journal article" date="2014" name="Nat. Commun.">
        <title>The tobacco genome sequence and its comparison with those of tomato and potato.</title>
        <authorList>
            <person name="Sierro N."/>
            <person name="Battey J.N."/>
            <person name="Ouadi S."/>
            <person name="Bakaher N."/>
            <person name="Bovet L."/>
            <person name="Willig A."/>
            <person name="Goepfert S."/>
            <person name="Peitsch M.C."/>
            <person name="Ivanov N.V."/>
        </authorList>
    </citation>
    <scope>NUCLEOTIDE SEQUENCE [LARGE SCALE GENOMIC DNA]</scope>
</reference>
<sequence>MGKSPDSWIKINTDESKNVKGYSSSGRICRDHSGNMIVAFVSSLGMTSSNMAEARAVLFGLHWYVLSGYSQLILECDSLLVVKMLKGVNKVPWQMHGVMSLEKPKALSTRLILIAEFNIALGGANQVANTLAKWSIDKTDAVFTSSSDLPHGAKGPYRLDMAG</sequence>
<reference evidence="2" key="2">
    <citation type="submission" date="2025-08" db="UniProtKB">
        <authorList>
            <consortium name="RefSeq"/>
        </authorList>
    </citation>
    <scope>IDENTIFICATION</scope>
    <source>
        <tissue evidence="2">Leaf</tissue>
    </source>
</reference>
<evidence type="ECO:0000313" key="1">
    <source>
        <dbReference type="Proteomes" id="UP000790787"/>
    </source>
</evidence>
<dbReference type="RefSeq" id="XP_075075412.1">
    <property type="nucleotide sequence ID" value="XM_075219311.1"/>
</dbReference>
<proteinExistence type="predicted"/>
<accession>A0AC58RRQ6</accession>
<gene>
    <name evidence="2" type="primary">LOC142162715</name>
</gene>
<organism evidence="1 2">
    <name type="scientific">Nicotiana tabacum</name>
    <name type="common">Common tobacco</name>
    <dbReference type="NCBI Taxonomy" id="4097"/>
    <lineage>
        <taxon>Eukaryota</taxon>
        <taxon>Viridiplantae</taxon>
        <taxon>Streptophyta</taxon>
        <taxon>Embryophyta</taxon>
        <taxon>Tracheophyta</taxon>
        <taxon>Spermatophyta</taxon>
        <taxon>Magnoliopsida</taxon>
        <taxon>eudicotyledons</taxon>
        <taxon>Gunneridae</taxon>
        <taxon>Pentapetalae</taxon>
        <taxon>asterids</taxon>
        <taxon>lamiids</taxon>
        <taxon>Solanales</taxon>
        <taxon>Solanaceae</taxon>
        <taxon>Nicotianoideae</taxon>
        <taxon>Nicotianeae</taxon>
        <taxon>Nicotiana</taxon>
    </lineage>
</organism>
<dbReference type="Proteomes" id="UP000790787">
    <property type="component" value="Chromosome 1"/>
</dbReference>
<keyword evidence="1" id="KW-1185">Reference proteome</keyword>
<evidence type="ECO:0000313" key="2">
    <source>
        <dbReference type="RefSeq" id="XP_075075412.1"/>
    </source>
</evidence>